<dbReference type="Pfam" id="PF13474">
    <property type="entry name" value="SnoaL_3"/>
    <property type="match status" value="1"/>
</dbReference>
<dbReference type="AlphaFoldDB" id="A0A1Y6CKG0"/>
<feature type="region of interest" description="Disordered" evidence="1">
    <location>
        <begin position="117"/>
        <end position="137"/>
    </location>
</feature>
<dbReference type="PANTHER" id="PTHR34957">
    <property type="entry name" value="NUCLEAR TRANSPORT FACTOR 2 (NTF2) FAMILY PROTEIN"/>
    <property type="match status" value="1"/>
</dbReference>
<dbReference type="InterPro" id="IPR032710">
    <property type="entry name" value="NTF2-like_dom_sf"/>
</dbReference>
<dbReference type="GO" id="GO:0016853">
    <property type="term" value="F:isomerase activity"/>
    <property type="evidence" value="ECO:0007669"/>
    <property type="project" value="UniProtKB-KW"/>
</dbReference>
<evidence type="ECO:0000313" key="3">
    <source>
        <dbReference type="EMBL" id="SMF71414.1"/>
    </source>
</evidence>
<dbReference type="Proteomes" id="UP000192917">
    <property type="component" value="Unassembled WGS sequence"/>
</dbReference>
<dbReference type="STRING" id="560819.SAMN05428998_13032"/>
<proteinExistence type="predicted"/>
<dbReference type="SUPFAM" id="SSF54427">
    <property type="entry name" value="NTF2-like"/>
    <property type="match status" value="1"/>
</dbReference>
<name>A0A1Y6CKG0_9PROT</name>
<dbReference type="PANTHER" id="PTHR34957:SF1">
    <property type="entry name" value="NUCLEAR TRANSPORT FACTOR 2 (NTF2) FAMILY PROTEIN"/>
    <property type="match status" value="1"/>
</dbReference>
<organism evidence="3 4">
    <name type="scientific">Tistlia consotensis USBA 355</name>
    <dbReference type="NCBI Taxonomy" id="560819"/>
    <lineage>
        <taxon>Bacteria</taxon>
        <taxon>Pseudomonadati</taxon>
        <taxon>Pseudomonadota</taxon>
        <taxon>Alphaproteobacteria</taxon>
        <taxon>Rhodospirillales</taxon>
        <taxon>Rhodovibrionaceae</taxon>
        <taxon>Tistlia</taxon>
    </lineage>
</organism>
<evidence type="ECO:0000256" key="1">
    <source>
        <dbReference type="SAM" id="MobiDB-lite"/>
    </source>
</evidence>
<evidence type="ECO:0000313" key="4">
    <source>
        <dbReference type="Proteomes" id="UP000192917"/>
    </source>
</evidence>
<dbReference type="EMBL" id="FWZX01000030">
    <property type="protein sequence ID" value="SMF71414.1"/>
    <property type="molecule type" value="Genomic_DNA"/>
</dbReference>
<sequence>MSQHAAVLFANEAFYLAFRNRDSEAMEALWAEGATVACIHPGWQAVVGREAVLESWRAILGGQHAPVVRLRGARATLTGEVGIVLCYEEIEGSDSLLVATNLFLREDGAWRLIHHQAGPTPLRPDQVEDPEAEAPLQ</sequence>
<evidence type="ECO:0000259" key="2">
    <source>
        <dbReference type="Pfam" id="PF13474"/>
    </source>
</evidence>
<protein>
    <submittedName>
        <fullName evidence="3">Ketosteroid isomerase homolog</fullName>
    </submittedName>
</protein>
<keyword evidence="4" id="KW-1185">Reference proteome</keyword>
<dbReference type="InterPro" id="IPR037401">
    <property type="entry name" value="SnoaL-like"/>
</dbReference>
<dbReference type="Gene3D" id="3.10.450.50">
    <property type="match status" value="1"/>
</dbReference>
<accession>A0A1Y6CKG0</accession>
<feature type="compositionally biased region" description="Acidic residues" evidence="1">
    <location>
        <begin position="127"/>
        <end position="137"/>
    </location>
</feature>
<feature type="domain" description="SnoaL-like" evidence="2">
    <location>
        <begin position="10"/>
        <end position="117"/>
    </location>
</feature>
<keyword evidence="3" id="KW-0413">Isomerase</keyword>
<reference evidence="3 4" key="1">
    <citation type="submission" date="2017-04" db="EMBL/GenBank/DDBJ databases">
        <authorList>
            <person name="Afonso C.L."/>
            <person name="Miller P.J."/>
            <person name="Scott M.A."/>
            <person name="Spackman E."/>
            <person name="Goraichik I."/>
            <person name="Dimitrov K.M."/>
            <person name="Suarez D.L."/>
            <person name="Swayne D.E."/>
        </authorList>
    </citation>
    <scope>NUCLEOTIDE SEQUENCE [LARGE SCALE GENOMIC DNA]</scope>
    <source>
        <strain evidence="3 4">USBA 355</strain>
    </source>
</reference>
<dbReference type="RefSeq" id="WP_085125607.1">
    <property type="nucleotide sequence ID" value="NZ_FWZX01000030.1"/>
</dbReference>
<gene>
    <name evidence="3" type="ORF">SAMN05428998_13032</name>
</gene>